<dbReference type="RefSeq" id="WP_145061854.1">
    <property type="nucleotide sequence ID" value="NZ_CP036287.1"/>
</dbReference>
<feature type="transmembrane region" description="Helical" evidence="2">
    <location>
        <begin position="82"/>
        <end position="101"/>
    </location>
</feature>
<dbReference type="GO" id="GO:0016020">
    <property type="term" value="C:membrane"/>
    <property type="evidence" value="ECO:0007669"/>
    <property type="project" value="UniProtKB-UniRule"/>
</dbReference>
<dbReference type="EMBL" id="CP036287">
    <property type="protein sequence ID" value="QDU65344.1"/>
    <property type="molecule type" value="Genomic_DNA"/>
</dbReference>
<gene>
    <name evidence="4" type="ORF">Pla133_04090</name>
</gene>
<name>A0A518BEC8_9BACT</name>
<dbReference type="GO" id="GO:0010960">
    <property type="term" value="P:magnesium ion homeostasis"/>
    <property type="evidence" value="ECO:0007669"/>
    <property type="project" value="InterPro"/>
</dbReference>
<evidence type="ECO:0000256" key="1">
    <source>
        <dbReference type="PROSITE-ProRule" id="PRU01193"/>
    </source>
</evidence>
<feature type="transmembrane region" description="Helical" evidence="2">
    <location>
        <begin position="6"/>
        <end position="29"/>
    </location>
</feature>
<dbReference type="Proteomes" id="UP000316921">
    <property type="component" value="Chromosome"/>
</dbReference>
<dbReference type="AlphaFoldDB" id="A0A518BEC8"/>
<dbReference type="PANTHER" id="PTHR12064">
    <property type="entry name" value="METAL TRANSPORTER CNNM"/>
    <property type="match status" value="1"/>
</dbReference>
<feature type="domain" description="CNNM transmembrane" evidence="3">
    <location>
        <begin position="1"/>
        <end position="173"/>
    </location>
</feature>
<dbReference type="KEGG" id="pbap:Pla133_04090"/>
<dbReference type="InterPro" id="IPR002550">
    <property type="entry name" value="CNNM"/>
</dbReference>
<reference evidence="4 5" key="1">
    <citation type="submission" date="2019-02" db="EMBL/GenBank/DDBJ databases">
        <title>Deep-cultivation of Planctomycetes and their phenomic and genomic characterization uncovers novel biology.</title>
        <authorList>
            <person name="Wiegand S."/>
            <person name="Jogler M."/>
            <person name="Boedeker C."/>
            <person name="Pinto D."/>
            <person name="Vollmers J."/>
            <person name="Rivas-Marin E."/>
            <person name="Kohn T."/>
            <person name="Peeters S.H."/>
            <person name="Heuer A."/>
            <person name="Rast P."/>
            <person name="Oberbeckmann S."/>
            <person name="Bunk B."/>
            <person name="Jeske O."/>
            <person name="Meyerdierks A."/>
            <person name="Storesund J.E."/>
            <person name="Kallscheuer N."/>
            <person name="Luecker S."/>
            <person name="Lage O.M."/>
            <person name="Pohl T."/>
            <person name="Merkel B.J."/>
            <person name="Hornburger P."/>
            <person name="Mueller R.-W."/>
            <person name="Bruemmer F."/>
            <person name="Labrenz M."/>
            <person name="Spormann A.M."/>
            <person name="Op den Camp H."/>
            <person name="Overmann J."/>
            <person name="Amann R."/>
            <person name="Jetten M.S.M."/>
            <person name="Mascher T."/>
            <person name="Medema M.H."/>
            <person name="Devos D.P."/>
            <person name="Kaster A.-K."/>
            <person name="Ovreas L."/>
            <person name="Rohde M."/>
            <person name="Galperin M.Y."/>
            <person name="Jogler C."/>
        </authorList>
    </citation>
    <scope>NUCLEOTIDE SEQUENCE [LARGE SCALE GENOMIC DNA]</scope>
    <source>
        <strain evidence="4 5">Pla133</strain>
    </source>
</reference>
<protein>
    <recommendedName>
        <fullName evidence="3">CNNM transmembrane domain-containing protein</fullName>
    </recommendedName>
</protein>
<keyword evidence="1 2" id="KW-0472">Membrane</keyword>
<dbReference type="InterPro" id="IPR045095">
    <property type="entry name" value="ACDP"/>
</dbReference>
<accession>A0A518BEC8</accession>
<organism evidence="4 5">
    <name type="scientific">Engelhardtia mirabilis</name>
    <dbReference type="NCBI Taxonomy" id="2528011"/>
    <lineage>
        <taxon>Bacteria</taxon>
        <taxon>Pseudomonadati</taxon>
        <taxon>Planctomycetota</taxon>
        <taxon>Planctomycetia</taxon>
        <taxon>Planctomycetia incertae sedis</taxon>
        <taxon>Engelhardtia</taxon>
    </lineage>
</organism>
<keyword evidence="5" id="KW-1185">Reference proteome</keyword>
<feature type="transmembrane region" description="Helical" evidence="2">
    <location>
        <begin position="55"/>
        <end position="76"/>
    </location>
</feature>
<evidence type="ECO:0000259" key="3">
    <source>
        <dbReference type="PROSITE" id="PS51846"/>
    </source>
</evidence>
<evidence type="ECO:0000313" key="5">
    <source>
        <dbReference type="Proteomes" id="UP000316921"/>
    </source>
</evidence>
<evidence type="ECO:0000313" key="4">
    <source>
        <dbReference type="EMBL" id="QDU65344.1"/>
    </source>
</evidence>
<dbReference type="PANTHER" id="PTHR12064:SF94">
    <property type="entry name" value="UNEXTENDED PROTEIN"/>
    <property type="match status" value="1"/>
</dbReference>
<dbReference type="Pfam" id="PF01595">
    <property type="entry name" value="CNNM"/>
    <property type="match status" value="1"/>
</dbReference>
<keyword evidence="1 2" id="KW-1133">Transmembrane helix</keyword>
<proteinExistence type="predicted"/>
<evidence type="ECO:0000256" key="2">
    <source>
        <dbReference type="SAM" id="Phobius"/>
    </source>
</evidence>
<keyword evidence="1 2" id="KW-0812">Transmembrane</keyword>
<dbReference type="PROSITE" id="PS51846">
    <property type="entry name" value="CNNM"/>
    <property type="match status" value="1"/>
</dbReference>
<sequence>MQLLTWLGIAVCLLHSATFSGLNLALLGLGRLQLEVEAEGGNADARKVITLRRDANFLLTTILWGNVCANVLLTLLTDSVLAGAYGFLFSTFGITFFGEIVPQAWFSRKALRMGALLAPVLRVYQVLLWPVARPSAWMLDRWLGPEGMVYLRERDLRRVITKHMESEDADLAVAEGRGVLNFLALDDLPLGLEGEPVDPDSVIELPVQVDLPVIPHCEPSRDDPFVVQVERSGHKWVLLCDADRGPLLVLDADEFVRGLFLHSETFNPYSCCHRPIVVRNRKTTIGEVLRRLRVRQENAEDDVIDEDLILLWTENERRVITGADLLGFLLRGIVPVAPASPA</sequence>